<proteinExistence type="predicted"/>
<protein>
    <submittedName>
        <fullName evidence="1">Uncharacterized protein</fullName>
    </submittedName>
</protein>
<keyword evidence="2" id="KW-1185">Reference proteome</keyword>
<evidence type="ECO:0000313" key="1">
    <source>
        <dbReference type="EMBL" id="VTR99769.1"/>
    </source>
</evidence>
<dbReference type="Proteomes" id="UP000464178">
    <property type="component" value="Chromosome"/>
</dbReference>
<dbReference type="AlphaFoldDB" id="A0A6P2DIC3"/>
<accession>A0A6P2DIC3</accession>
<sequence length="33" mass="3704">MSLADDLIKLEELRRAGTLTETEFAQTKVVVLL</sequence>
<name>A0A6P2DIC3_9BACT</name>
<reference evidence="1 2" key="1">
    <citation type="submission" date="2019-05" db="EMBL/GenBank/DDBJ databases">
        <authorList>
            <consortium name="Science for Life Laboratories"/>
        </authorList>
    </citation>
    <scope>NUCLEOTIDE SEQUENCE [LARGE SCALE GENOMIC DNA]</scope>
    <source>
        <strain evidence="1">Soil9</strain>
    </source>
</reference>
<dbReference type="KEGG" id="gms:SOIL9_84070"/>
<gene>
    <name evidence="1" type="ORF">SOIL9_84070</name>
</gene>
<evidence type="ECO:0000313" key="2">
    <source>
        <dbReference type="Proteomes" id="UP000464178"/>
    </source>
</evidence>
<dbReference type="EMBL" id="LR593886">
    <property type="protein sequence ID" value="VTR99769.1"/>
    <property type="molecule type" value="Genomic_DNA"/>
</dbReference>
<organism evidence="1 2">
    <name type="scientific">Gemmata massiliana</name>
    <dbReference type="NCBI Taxonomy" id="1210884"/>
    <lineage>
        <taxon>Bacteria</taxon>
        <taxon>Pseudomonadati</taxon>
        <taxon>Planctomycetota</taxon>
        <taxon>Planctomycetia</taxon>
        <taxon>Gemmatales</taxon>
        <taxon>Gemmataceae</taxon>
        <taxon>Gemmata</taxon>
    </lineage>
</organism>